<protein>
    <submittedName>
        <fullName evidence="2">Ubiquinone biosynthesis protein</fullName>
    </submittedName>
</protein>
<organism evidence="2 3">
    <name type="scientific">Mycobacterium kyorinense</name>
    <dbReference type="NCBI Taxonomy" id="487514"/>
    <lineage>
        <taxon>Bacteria</taxon>
        <taxon>Bacillati</taxon>
        <taxon>Actinomycetota</taxon>
        <taxon>Actinomycetes</taxon>
        <taxon>Mycobacteriales</taxon>
        <taxon>Mycobacteriaceae</taxon>
        <taxon>Mycobacterium</taxon>
    </lineage>
</organism>
<dbReference type="Gene3D" id="3.40.50.150">
    <property type="entry name" value="Vaccinia Virus protein VP39"/>
    <property type="match status" value="1"/>
</dbReference>
<dbReference type="EMBL" id="LQPE01000147">
    <property type="protein sequence ID" value="ORW00291.1"/>
    <property type="molecule type" value="Genomic_DNA"/>
</dbReference>
<dbReference type="OrthoDB" id="65624at2"/>
<gene>
    <name evidence="2" type="ORF">AWC14_10660</name>
</gene>
<dbReference type="Pfam" id="PF08241">
    <property type="entry name" value="Methyltransf_11"/>
    <property type="match status" value="1"/>
</dbReference>
<dbReference type="InterPro" id="IPR013216">
    <property type="entry name" value="Methyltransf_11"/>
</dbReference>
<keyword evidence="3" id="KW-1185">Reference proteome</keyword>
<dbReference type="GO" id="GO:0008757">
    <property type="term" value="F:S-adenosylmethionine-dependent methyltransferase activity"/>
    <property type="evidence" value="ECO:0007669"/>
    <property type="project" value="InterPro"/>
</dbReference>
<dbReference type="SUPFAM" id="SSF53335">
    <property type="entry name" value="S-adenosyl-L-methionine-dependent methyltransferases"/>
    <property type="match status" value="1"/>
</dbReference>
<dbReference type="RefSeq" id="WP_045375560.1">
    <property type="nucleotide sequence ID" value="NZ_BBKA01000025.1"/>
</dbReference>
<dbReference type="Proteomes" id="UP000193487">
    <property type="component" value="Unassembled WGS sequence"/>
</dbReference>
<evidence type="ECO:0000313" key="2">
    <source>
        <dbReference type="EMBL" id="ORW00291.1"/>
    </source>
</evidence>
<comment type="caution">
    <text evidence="2">The sequence shown here is derived from an EMBL/GenBank/DDBJ whole genome shotgun (WGS) entry which is preliminary data.</text>
</comment>
<dbReference type="AlphaFoldDB" id="A0A1X1XNB2"/>
<dbReference type="PANTHER" id="PTHR43591">
    <property type="entry name" value="METHYLTRANSFERASE"/>
    <property type="match status" value="1"/>
</dbReference>
<dbReference type="CDD" id="cd02440">
    <property type="entry name" value="AdoMet_MTases"/>
    <property type="match status" value="1"/>
</dbReference>
<sequence length="221" mass="23659">MADTRAAWSGWTLGKLGGAVYDFGVEREWLARPAGLALWGTDIRLLFDSIRAVGEVPDGSAVLDIPCGGGLALRGLRKGQRVRYVAADISPDMLERARRRASVMGRDDVEFAQANIERMPLGDNEFDLCLSFNGLHCLPDPAAAVREISRCLAPGGRLVGSAVVRGVGRHQDNLIGALRRAAVFGPGGTAEDLRDWLTGAGLRVNRLLRSGAVAYFTATSD</sequence>
<dbReference type="InterPro" id="IPR029063">
    <property type="entry name" value="SAM-dependent_MTases_sf"/>
</dbReference>
<evidence type="ECO:0000313" key="3">
    <source>
        <dbReference type="Proteomes" id="UP000193487"/>
    </source>
</evidence>
<feature type="domain" description="Methyltransferase type 11" evidence="1">
    <location>
        <begin position="63"/>
        <end position="159"/>
    </location>
</feature>
<name>A0A1X1XNB2_9MYCO</name>
<evidence type="ECO:0000259" key="1">
    <source>
        <dbReference type="Pfam" id="PF08241"/>
    </source>
</evidence>
<accession>A0A1X1XNB2</accession>
<proteinExistence type="predicted"/>
<reference evidence="2 3" key="1">
    <citation type="submission" date="2016-01" db="EMBL/GenBank/DDBJ databases">
        <title>The new phylogeny of the genus Mycobacterium.</title>
        <authorList>
            <person name="Tarcisio F."/>
            <person name="Conor M."/>
            <person name="Antonella G."/>
            <person name="Elisabetta G."/>
            <person name="Giulia F.S."/>
            <person name="Sara T."/>
            <person name="Anna F."/>
            <person name="Clotilde B."/>
            <person name="Roberto B."/>
            <person name="Veronica D.S."/>
            <person name="Fabio R."/>
            <person name="Monica P."/>
            <person name="Olivier J."/>
            <person name="Enrico T."/>
            <person name="Nicola S."/>
        </authorList>
    </citation>
    <scope>NUCLEOTIDE SEQUENCE [LARGE SCALE GENOMIC DNA]</scope>
    <source>
        <strain evidence="2 3">DSM 45166</strain>
    </source>
</reference>
<keyword evidence="2" id="KW-0830">Ubiquinone</keyword>